<proteinExistence type="predicted"/>
<evidence type="ECO:0000313" key="1">
    <source>
        <dbReference type="EMBL" id="MCZ8373689.1"/>
    </source>
</evidence>
<dbReference type="EMBL" id="JAPZVM010000019">
    <property type="protein sequence ID" value="MCZ8373689.1"/>
    <property type="molecule type" value="Genomic_DNA"/>
</dbReference>
<name>A0ABT4PKV3_9BACT</name>
<dbReference type="Proteomes" id="UP001141933">
    <property type="component" value="Unassembled WGS sequence"/>
</dbReference>
<organism evidence="1 2">
    <name type="scientific">Phocaeicola acetigenes</name>
    <dbReference type="NCBI Taxonomy" id="3016083"/>
    <lineage>
        <taxon>Bacteria</taxon>
        <taxon>Pseudomonadati</taxon>
        <taxon>Bacteroidota</taxon>
        <taxon>Bacteroidia</taxon>
        <taxon>Bacteroidales</taxon>
        <taxon>Bacteroidaceae</taxon>
        <taxon>Phocaeicola</taxon>
    </lineage>
</organism>
<dbReference type="RefSeq" id="WP_269879023.1">
    <property type="nucleotide sequence ID" value="NZ_JAPZVM010000019.1"/>
</dbReference>
<protein>
    <submittedName>
        <fullName evidence="1">Uncharacterized protein</fullName>
    </submittedName>
</protein>
<reference evidence="1" key="1">
    <citation type="submission" date="2022-12" db="EMBL/GenBank/DDBJ databases">
        <title>Phocaeicola acetigenes sp. nov., isolated feces from a healthy human.</title>
        <authorList>
            <person name="Do H."/>
            <person name="Ha Y.B."/>
            <person name="Kim J.-S."/>
            <person name="Suh M.K."/>
            <person name="Kim H.S."/>
            <person name="Lee J.-S."/>
        </authorList>
    </citation>
    <scope>NUCLEOTIDE SEQUENCE</scope>
    <source>
        <strain evidence="1">KGMB11183</strain>
    </source>
</reference>
<evidence type="ECO:0000313" key="2">
    <source>
        <dbReference type="Proteomes" id="UP001141933"/>
    </source>
</evidence>
<sequence length="138" mass="15318">MIILKESHTGVIGEMQCVKGNERVVSTTITSCIVIIGLNAERKINAAHLLIDKTYENIQVVLDDLTELFSGCSNIVVIGQLDFWGEDILYQIYSSIGVTGEFNRSEGEYIVSANVSSDSLEVYVDDETVTFGEWSRVF</sequence>
<gene>
    <name evidence="1" type="ORF">O6P32_13375</name>
</gene>
<accession>A0ABT4PKV3</accession>
<keyword evidence="2" id="KW-1185">Reference proteome</keyword>
<comment type="caution">
    <text evidence="1">The sequence shown here is derived from an EMBL/GenBank/DDBJ whole genome shotgun (WGS) entry which is preliminary data.</text>
</comment>